<name>A0ABX7TMH9_STRCY</name>
<feature type="coiled-coil region" evidence="1">
    <location>
        <begin position="250"/>
        <end position="284"/>
    </location>
</feature>
<keyword evidence="4" id="KW-1185">Reference proteome</keyword>
<evidence type="ECO:0000313" key="3">
    <source>
        <dbReference type="EMBL" id="QTD97013.1"/>
    </source>
</evidence>
<feature type="compositionally biased region" description="Basic and acidic residues" evidence="2">
    <location>
        <begin position="469"/>
        <end position="481"/>
    </location>
</feature>
<feature type="region of interest" description="Disordered" evidence="2">
    <location>
        <begin position="1"/>
        <end position="21"/>
    </location>
</feature>
<protein>
    <submittedName>
        <fullName evidence="3">Uncharacterized protein</fullName>
    </submittedName>
</protein>
<gene>
    <name evidence="3" type="ORF">S1361_06590</name>
</gene>
<evidence type="ECO:0000256" key="2">
    <source>
        <dbReference type="SAM" id="MobiDB-lite"/>
    </source>
</evidence>
<organism evidence="3 4">
    <name type="scientific">Streptomyces cyanogenus</name>
    <dbReference type="NCBI Taxonomy" id="80860"/>
    <lineage>
        <taxon>Bacteria</taxon>
        <taxon>Bacillati</taxon>
        <taxon>Actinomycetota</taxon>
        <taxon>Actinomycetes</taxon>
        <taxon>Kitasatosporales</taxon>
        <taxon>Streptomycetaceae</taxon>
        <taxon>Streptomyces</taxon>
    </lineage>
</organism>
<keyword evidence="1" id="KW-0175">Coiled coil</keyword>
<proteinExistence type="predicted"/>
<dbReference type="EMBL" id="CP071839">
    <property type="protein sequence ID" value="QTD97013.1"/>
    <property type="molecule type" value="Genomic_DNA"/>
</dbReference>
<accession>A0ABX7TMH9</accession>
<evidence type="ECO:0000313" key="4">
    <source>
        <dbReference type="Proteomes" id="UP000663908"/>
    </source>
</evidence>
<feature type="region of interest" description="Disordered" evidence="2">
    <location>
        <begin position="433"/>
        <end position="490"/>
    </location>
</feature>
<dbReference type="RefSeq" id="WP_208030902.1">
    <property type="nucleotide sequence ID" value="NZ_CP071839.1"/>
</dbReference>
<sequence length="490" mass="53826">MAQRRPPLQQSGAAGTPNLPDHLELIVNDRPFRDEPTEVLQAALDLANTHAQQAARFRPTQPDDALPAVAGLFQAELQHRGDHTLPAPQGPEYRRCRVCSHIEPEHEPNAGPCLVCDCAGYQLVEASAWIDGDPLMEAIAAAVWEHCRTEGTSLVVDDPRNIAAAVSAVVSPPTSRAELRDRIAEVLVTTSREEWPYTPGQEKWDHHKHGERPGHTYSISCALCTNDVDRLADAVLAVLGEQTDRAAEALATARATNQRLNRRAQKLESELAAYRRAVADWEISDRGTYVPLRTLATIAKAAGIDVPAKWELHHERIERLEAELRRLVVEHGTETRQQDDTEWAELDRRDALMDAQRWYDEMRQQPTGEDVVETHRLALSEALGLGSGAPWDAIRERAAELHAAQPVPGAEQPAAAHSCPNCEGVDPTSCLANPGRQQPAAADDEETPVHACPGPDDNGISPCCGRQPFDFRGEHLTRDPGKVTCRGPRP</sequence>
<reference evidence="3 4" key="1">
    <citation type="submission" date="2021-03" db="EMBL/GenBank/DDBJ databases">
        <title>Complete genome sequence of Streptomyces cyanogenus S136, producer of anticancer angucycline landomycin A.</title>
        <authorList>
            <person name="Hrab P."/>
            <person name="Ruckert C."/>
            <person name="Busche T."/>
            <person name="Ostash I."/>
            <person name="Kalinowski J."/>
            <person name="Fedorenko V."/>
            <person name="Yushchuk O."/>
            <person name="Ostash B."/>
        </authorList>
    </citation>
    <scope>NUCLEOTIDE SEQUENCE [LARGE SCALE GENOMIC DNA]</scope>
    <source>
        <strain evidence="3 4">S136</strain>
    </source>
</reference>
<dbReference type="Proteomes" id="UP000663908">
    <property type="component" value="Chromosome"/>
</dbReference>
<evidence type="ECO:0000256" key="1">
    <source>
        <dbReference type="SAM" id="Coils"/>
    </source>
</evidence>